<evidence type="ECO:0000256" key="3">
    <source>
        <dbReference type="ARBA" id="ARBA00022833"/>
    </source>
</evidence>
<evidence type="ECO:0000256" key="4">
    <source>
        <dbReference type="PROSITE-ProRule" id="PRU00723"/>
    </source>
</evidence>
<dbReference type="InterPro" id="IPR036855">
    <property type="entry name" value="Znf_CCCH_sf"/>
</dbReference>
<name>A0AA36N177_9DINO</name>
<feature type="domain" description="C3H1-type" evidence="8">
    <location>
        <begin position="859"/>
        <end position="887"/>
    </location>
</feature>
<feature type="zinc finger region" description="C3H1-type" evidence="4">
    <location>
        <begin position="796"/>
        <end position="823"/>
    </location>
</feature>
<dbReference type="SUPFAM" id="SSF47473">
    <property type="entry name" value="EF-hand"/>
    <property type="match status" value="1"/>
</dbReference>
<feature type="coiled-coil region" evidence="5">
    <location>
        <begin position="709"/>
        <end position="740"/>
    </location>
</feature>
<accession>A0AA36N177</accession>
<evidence type="ECO:0000256" key="5">
    <source>
        <dbReference type="SAM" id="Coils"/>
    </source>
</evidence>
<feature type="chain" id="PRO_5041352061" description="C3H1-type domain-containing protein" evidence="7">
    <location>
        <begin position="17"/>
        <end position="1624"/>
    </location>
</feature>
<keyword evidence="7" id="KW-0732">Signal</keyword>
<dbReference type="SUPFAM" id="SSF90229">
    <property type="entry name" value="CCCH zinc finger"/>
    <property type="match status" value="2"/>
</dbReference>
<comment type="caution">
    <text evidence="9">The sequence shown here is derived from an EMBL/GenBank/DDBJ whole genome shotgun (WGS) entry which is preliminary data.</text>
</comment>
<evidence type="ECO:0000313" key="9">
    <source>
        <dbReference type="EMBL" id="CAJ1387032.1"/>
    </source>
</evidence>
<feature type="domain" description="C3H1-type" evidence="8">
    <location>
        <begin position="899"/>
        <end position="926"/>
    </location>
</feature>
<evidence type="ECO:0000256" key="7">
    <source>
        <dbReference type="SAM" id="SignalP"/>
    </source>
</evidence>
<keyword evidence="2 4" id="KW-0863">Zinc-finger</keyword>
<feature type="domain" description="C3H1-type" evidence="8">
    <location>
        <begin position="796"/>
        <end position="823"/>
    </location>
</feature>
<dbReference type="InterPro" id="IPR000571">
    <property type="entry name" value="Znf_CCCH"/>
</dbReference>
<dbReference type="PROSITE" id="PS50103">
    <property type="entry name" value="ZF_C3H1"/>
    <property type="match status" value="3"/>
</dbReference>
<evidence type="ECO:0000259" key="8">
    <source>
        <dbReference type="PROSITE" id="PS50103"/>
    </source>
</evidence>
<sequence>MEVRRLLLLWLAVAQGAERLRSAGRSLQDASENDTVSVPPTVCAAKPAVSFVDQKPMCQNCASITIDDPVKRCMFNTSQCENVGPGQSCEIDCALPFVRVGNVTTGQCATGNSIPDRMIVWQEPMCICPEPASQQGYVKEGNVWRCSQGFAGTPQVVCEPLPGCQGVQSFLQGCEKLVPCAMPSVDNCRFDVSRCTQVPPGGSCEIHCQQPLTGNHTVAICKEMNTDPLQELDYFPLTCLLESCPDPSPWPVGYNKTPEGKWVCADGYNGTARNRCELGDTWVEDCSAVAALSGCMEVVPCLAPSLTGLDFCTYDVSACTSVAPGEKCEVHCKNPFTGAKTEADCPVGNTDPNGLMWTMPPCTLESCDEPGTVPAGYRRSGTAWECAQSYTGFAEKAASRAAGFVSCAPMSTPQIPASLWQKAARALMSDEKKEDDGDAGPKQVAVIPPKFGAPAPPPIPVKSGMAPPMPIPPKANMALIPAKSGMSIIPAKSGMGGGPMPSFMTGPAPSKDDDDDDSDEESSEEDGAAPNPMMMLMMLKQMQNSVKSNMSKAPPEMQEQQKMLLQMQQQFEMTLMQKMGMESGGSAPSVAADVEAVEVVAVEVVGVVAAAAAAVAGVVAAVAVAAVAAPKSALPAALANKQKMDASSNLMSVASSASSSAQVMPQSNMGLPAAQAMAASGATPEMLQMMQQMMGVQSGYVDPSQKGAVEAQQEALALAAKELQAAQEAAAAQQQALEAMSPEQRDAVLKAMSAASEAQQAQQSQFYEAMKAHEMEKLQKSGYYQSNQPERFKDGYRPLRMCKHYKTDQCWRGQECTYAHSLEELHPASPDLPRVEVKETNALAEQQKVEDSAPDVRLKKKKELCNKWKNGQDCVLGRACPYAHGEKELGTVELVVCGRVKTRICKFWTTGNCMFLGNCVNAHGEKELGTKRPDFMTPPMKKRREGESIDQFREQVCETTESCELRAVLRGCSQLVPCEAPQSNCRYDLYGCSSVLPGNDCEVRCQVPFAGTVTIGSCLSGNTDVNGLVWTAPSCSISSCEDPMPGNGYQKVDGAWECSAGYSGSVTKTCQWMEDACEAYPVLSGCVQEQPCRLPDMANPCMFDTADCMNVQPGKMCSIRCKSPYLGPATDFTCPVANTDPNTALLGTLPDCGCGEPTPLPPGYNLTSDQFENTITYSCAQGYGGTARKLCQPGPGPECTVDPLMTGCAIPLACEVIFIDQGSGEGTAIGEIHMGPALLGASVDEADVLAYEVFWADSCEERLGTAALGGIAAGRGDACCRNDVYQVPIRSRPPESATGFVVFSVLSVGRAPVGVYVELNRTLLARGEGKALTARRATVASDRDFNKDLHAARDAAGRSTRLATLKESRRRPSLALDAEALIAPPLVRAPRTVRKLKNTSEGRSEAWLDQKLRALFQDIDVTGLKEVSLAELHASFAKLNMAIDPETFRLYKQQQLPPDCDCVDVEAFVSFYQAVWENQPPSVRRFAGCPEAGAVAGAPHVSPKGKTLVLPCQNLLREAADNEDQLRAAFYRYTKGNLYLSRSQMPAVLKDLGITVPEASAPQLDLEFFQTFCDHEFDNADENKDGKVSFQECIAYQNRYLSMMQATSLGIVRSFRDSVLHNKD</sequence>
<feature type="region of interest" description="Disordered" evidence="6">
    <location>
        <begin position="426"/>
        <end position="453"/>
    </location>
</feature>
<dbReference type="Proteomes" id="UP001178507">
    <property type="component" value="Unassembled WGS sequence"/>
</dbReference>
<dbReference type="SMART" id="SM00356">
    <property type="entry name" value="ZnF_C3H1"/>
    <property type="match status" value="3"/>
</dbReference>
<dbReference type="GO" id="GO:0008270">
    <property type="term" value="F:zinc ion binding"/>
    <property type="evidence" value="ECO:0007669"/>
    <property type="project" value="UniProtKB-KW"/>
</dbReference>
<keyword evidence="10" id="KW-1185">Reference proteome</keyword>
<feature type="region of interest" description="Disordered" evidence="6">
    <location>
        <begin position="492"/>
        <end position="532"/>
    </location>
</feature>
<organism evidence="9 10">
    <name type="scientific">Effrenium voratum</name>
    <dbReference type="NCBI Taxonomy" id="2562239"/>
    <lineage>
        <taxon>Eukaryota</taxon>
        <taxon>Sar</taxon>
        <taxon>Alveolata</taxon>
        <taxon>Dinophyceae</taxon>
        <taxon>Suessiales</taxon>
        <taxon>Symbiodiniaceae</taxon>
        <taxon>Effrenium</taxon>
    </lineage>
</organism>
<evidence type="ECO:0000256" key="6">
    <source>
        <dbReference type="SAM" id="MobiDB-lite"/>
    </source>
</evidence>
<evidence type="ECO:0000313" key="10">
    <source>
        <dbReference type="Proteomes" id="UP001178507"/>
    </source>
</evidence>
<gene>
    <name evidence="9" type="ORF">EVOR1521_LOCUS13186</name>
</gene>
<dbReference type="EMBL" id="CAUJNA010001447">
    <property type="protein sequence ID" value="CAJ1387032.1"/>
    <property type="molecule type" value="Genomic_DNA"/>
</dbReference>
<keyword evidence="1 4" id="KW-0479">Metal-binding</keyword>
<dbReference type="Gene3D" id="3.30.1370.210">
    <property type="match status" value="1"/>
</dbReference>
<evidence type="ECO:0000256" key="2">
    <source>
        <dbReference type="ARBA" id="ARBA00022771"/>
    </source>
</evidence>
<feature type="signal peptide" evidence="7">
    <location>
        <begin position="1"/>
        <end position="16"/>
    </location>
</feature>
<keyword evidence="3 4" id="KW-0862">Zinc</keyword>
<reference evidence="9" key="1">
    <citation type="submission" date="2023-08" db="EMBL/GenBank/DDBJ databases">
        <authorList>
            <person name="Chen Y."/>
            <person name="Shah S."/>
            <person name="Dougan E. K."/>
            <person name="Thang M."/>
            <person name="Chan C."/>
        </authorList>
    </citation>
    <scope>NUCLEOTIDE SEQUENCE</scope>
</reference>
<feature type="zinc finger region" description="C3H1-type" evidence="4">
    <location>
        <begin position="899"/>
        <end position="926"/>
    </location>
</feature>
<keyword evidence="5" id="KW-0175">Coiled coil</keyword>
<dbReference type="Gene3D" id="1.10.238.10">
    <property type="entry name" value="EF-hand"/>
    <property type="match status" value="1"/>
</dbReference>
<protein>
    <recommendedName>
        <fullName evidence="8">C3H1-type domain-containing protein</fullName>
    </recommendedName>
</protein>
<proteinExistence type="predicted"/>
<feature type="zinc finger region" description="C3H1-type" evidence="4">
    <location>
        <begin position="859"/>
        <end position="887"/>
    </location>
</feature>
<dbReference type="InterPro" id="IPR011992">
    <property type="entry name" value="EF-hand-dom_pair"/>
</dbReference>
<feature type="compositionally biased region" description="Acidic residues" evidence="6">
    <location>
        <begin position="512"/>
        <end position="527"/>
    </location>
</feature>
<evidence type="ECO:0000256" key="1">
    <source>
        <dbReference type="ARBA" id="ARBA00022723"/>
    </source>
</evidence>